<dbReference type="EMBL" id="JACEFO010000980">
    <property type="protein sequence ID" value="KAF8750990.1"/>
    <property type="molecule type" value="Genomic_DNA"/>
</dbReference>
<dbReference type="AlphaFoldDB" id="A0A835FF81"/>
<keyword evidence="3" id="KW-1185">Reference proteome</keyword>
<dbReference type="OrthoDB" id="696260at2759"/>
<gene>
    <name evidence="2" type="ORF">HU200_012286</name>
</gene>
<evidence type="ECO:0000256" key="1">
    <source>
        <dbReference type="SAM" id="MobiDB-lite"/>
    </source>
</evidence>
<organism evidence="2 3">
    <name type="scientific">Digitaria exilis</name>
    <dbReference type="NCBI Taxonomy" id="1010633"/>
    <lineage>
        <taxon>Eukaryota</taxon>
        <taxon>Viridiplantae</taxon>
        <taxon>Streptophyta</taxon>
        <taxon>Embryophyta</taxon>
        <taxon>Tracheophyta</taxon>
        <taxon>Spermatophyta</taxon>
        <taxon>Magnoliopsida</taxon>
        <taxon>Liliopsida</taxon>
        <taxon>Poales</taxon>
        <taxon>Poaceae</taxon>
        <taxon>PACMAD clade</taxon>
        <taxon>Panicoideae</taxon>
        <taxon>Panicodae</taxon>
        <taxon>Paniceae</taxon>
        <taxon>Anthephorinae</taxon>
        <taxon>Digitaria</taxon>
    </lineage>
</organism>
<sequence>MVTPYVYATKASKSAKGGGATVEGPKGSADGPTKSSDATSEGTAEEPGAAMKWPTGGPEFVDMVIKNPFFGTPPPSSGDGLPIDPTPEGSMN</sequence>
<evidence type="ECO:0000313" key="3">
    <source>
        <dbReference type="Proteomes" id="UP000636709"/>
    </source>
</evidence>
<feature type="compositionally biased region" description="Polar residues" evidence="1">
    <location>
        <begin position="33"/>
        <end position="42"/>
    </location>
</feature>
<proteinExistence type="predicted"/>
<accession>A0A835FF81</accession>
<protein>
    <submittedName>
        <fullName evidence="2">Uncharacterized protein</fullName>
    </submittedName>
</protein>
<reference evidence="2" key="1">
    <citation type="submission" date="2020-07" db="EMBL/GenBank/DDBJ databases">
        <title>Genome sequence and genetic diversity analysis of an under-domesticated orphan crop, white fonio (Digitaria exilis).</title>
        <authorList>
            <person name="Bennetzen J.L."/>
            <person name="Chen S."/>
            <person name="Ma X."/>
            <person name="Wang X."/>
            <person name="Yssel A.E.J."/>
            <person name="Chaluvadi S.R."/>
            <person name="Johnson M."/>
            <person name="Gangashetty P."/>
            <person name="Hamidou F."/>
            <person name="Sanogo M.D."/>
            <person name="Zwaenepoel A."/>
            <person name="Wallace J."/>
            <person name="Van De Peer Y."/>
            <person name="Van Deynze A."/>
        </authorList>
    </citation>
    <scope>NUCLEOTIDE SEQUENCE</scope>
    <source>
        <tissue evidence="2">Leaves</tissue>
    </source>
</reference>
<feature type="region of interest" description="Disordered" evidence="1">
    <location>
        <begin position="10"/>
        <end position="92"/>
    </location>
</feature>
<comment type="caution">
    <text evidence="2">The sequence shown here is derived from an EMBL/GenBank/DDBJ whole genome shotgun (WGS) entry which is preliminary data.</text>
</comment>
<dbReference type="Proteomes" id="UP000636709">
    <property type="component" value="Unassembled WGS sequence"/>
</dbReference>
<name>A0A835FF81_9POAL</name>
<evidence type="ECO:0000313" key="2">
    <source>
        <dbReference type="EMBL" id="KAF8750990.1"/>
    </source>
</evidence>